<dbReference type="RefSeq" id="WP_003448881.1">
    <property type="nucleotide sequence ID" value="NC_008261.1"/>
</dbReference>
<evidence type="ECO:0000256" key="2">
    <source>
        <dbReference type="ARBA" id="ARBA00022475"/>
    </source>
</evidence>
<keyword evidence="10" id="KW-1185">Reference proteome</keyword>
<dbReference type="PANTHER" id="PTHR14969:SF62">
    <property type="entry name" value="DECAPRENYLPHOSPHORYL-5-PHOSPHORIBOSE PHOSPHATASE RV3807C-RELATED"/>
    <property type="match status" value="1"/>
</dbReference>
<dbReference type="SUPFAM" id="SSF48317">
    <property type="entry name" value="Acid phosphatase/Vanadium-dependent haloperoxidase"/>
    <property type="match status" value="1"/>
</dbReference>
<organism evidence="9 10">
    <name type="scientific">Clostridium perfringens (strain ATCC 13124 / DSM 756 / JCM 1290 / NCIMB 6125 / NCTC 8237 / Type A)</name>
    <dbReference type="NCBI Taxonomy" id="195103"/>
    <lineage>
        <taxon>Bacteria</taxon>
        <taxon>Bacillati</taxon>
        <taxon>Bacillota</taxon>
        <taxon>Clostridia</taxon>
        <taxon>Eubacteriales</taxon>
        <taxon>Clostridiaceae</taxon>
        <taxon>Clostridium</taxon>
    </lineage>
</organism>
<reference evidence="9 10" key="1">
    <citation type="journal article" date="2006" name="Genome Res.">
        <title>Skewed genomic variability in strains of the toxigenic bacterial pathogen, Clostridium perfringens.</title>
        <authorList>
            <person name="Myers G.S."/>
            <person name="Rasko D.A."/>
            <person name="Cheung J.K."/>
            <person name="Ravel J."/>
            <person name="Seshadri R."/>
            <person name="Deboy R.T."/>
            <person name="Ren Q."/>
            <person name="Varga J."/>
            <person name="Awad M.M."/>
            <person name="Brinkac L.M."/>
            <person name="Daugherty S.C."/>
            <person name="Haft D.H."/>
            <person name="Dodson R.J."/>
            <person name="Madupu R."/>
            <person name="Nelson W.C."/>
            <person name="Rosovitz M.J."/>
            <person name="Sullivan S.A."/>
            <person name="Khouri H."/>
            <person name="Dimitrov G.I."/>
            <person name="Watkins K.L."/>
            <person name="Mulligan S."/>
            <person name="Benton J."/>
            <person name="Radune D."/>
            <person name="Fisher D.J."/>
            <person name="Atkins H.S."/>
            <person name="Hiscox T."/>
            <person name="Jost B.H."/>
            <person name="Billington S.J."/>
            <person name="Songer J.G."/>
            <person name="McClane B.A."/>
            <person name="Titball R.W."/>
            <person name="Rood J.I."/>
            <person name="Melville S.B."/>
            <person name="Paulsen I.T."/>
        </authorList>
    </citation>
    <scope>NUCLEOTIDE SEQUENCE [LARGE SCALE GENOMIC DNA]</scope>
    <source>
        <strain evidence="10">ATCC 13124 / DSM 756 / JCM 1290 / NCIMB 6125 / NCTC 8237 / S 107 / Type A</strain>
    </source>
</reference>
<name>A0A0H2YPI2_CLOP1</name>
<evidence type="ECO:0000313" key="9">
    <source>
        <dbReference type="EMBL" id="ABG82708.1"/>
    </source>
</evidence>
<evidence type="ECO:0000256" key="4">
    <source>
        <dbReference type="ARBA" id="ARBA00022801"/>
    </source>
</evidence>
<dbReference type="HOGENOM" id="CLU_072573_10_3_9"/>
<dbReference type="SMART" id="SM00014">
    <property type="entry name" value="acidPPc"/>
    <property type="match status" value="1"/>
</dbReference>
<accession>A0A0H2YPI2</accession>
<evidence type="ECO:0000256" key="1">
    <source>
        <dbReference type="ARBA" id="ARBA00004651"/>
    </source>
</evidence>
<dbReference type="CDD" id="cd03392">
    <property type="entry name" value="PAP2_like_2"/>
    <property type="match status" value="1"/>
</dbReference>
<feature type="transmembrane region" description="Helical" evidence="7">
    <location>
        <begin position="128"/>
        <end position="146"/>
    </location>
</feature>
<dbReference type="Pfam" id="PF01569">
    <property type="entry name" value="PAP2"/>
    <property type="match status" value="1"/>
</dbReference>
<comment type="subcellular location">
    <subcellularLocation>
        <location evidence="1">Cell membrane</location>
        <topology evidence="1">Multi-pass membrane protein</topology>
    </subcellularLocation>
</comment>
<proteinExistence type="predicted"/>
<evidence type="ECO:0000256" key="3">
    <source>
        <dbReference type="ARBA" id="ARBA00022692"/>
    </source>
</evidence>
<dbReference type="Proteomes" id="UP000001823">
    <property type="component" value="Chromosome"/>
</dbReference>
<dbReference type="PaxDb" id="195103-CPF_1280"/>
<feature type="transmembrane region" description="Helical" evidence="7">
    <location>
        <begin position="57"/>
        <end position="80"/>
    </location>
</feature>
<evidence type="ECO:0000256" key="6">
    <source>
        <dbReference type="ARBA" id="ARBA00023136"/>
    </source>
</evidence>
<feature type="domain" description="Phosphatidic acid phosphatase type 2/haloperoxidase" evidence="8">
    <location>
        <begin position="57"/>
        <end position="167"/>
    </location>
</feature>
<evidence type="ECO:0000256" key="5">
    <source>
        <dbReference type="ARBA" id="ARBA00022989"/>
    </source>
</evidence>
<keyword evidence="4" id="KW-0378">Hydrolase</keyword>
<feature type="transmembrane region" description="Helical" evidence="7">
    <location>
        <begin position="100"/>
        <end position="121"/>
    </location>
</feature>
<keyword evidence="2" id="KW-1003">Cell membrane</keyword>
<dbReference type="GeneID" id="93002405"/>
<evidence type="ECO:0000313" key="10">
    <source>
        <dbReference type="Proteomes" id="UP000001823"/>
    </source>
</evidence>
<evidence type="ECO:0000259" key="8">
    <source>
        <dbReference type="SMART" id="SM00014"/>
    </source>
</evidence>
<dbReference type="eggNOG" id="COG0671">
    <property type="taxonomic scope" value="Bacteria"/>
</dbReference>
<dbReference type="Gene3D" id="1.20.144.10">
    <property type="entry name" value="Phosphatidic acid phosphatase type 2/haloperoxidase"/>
    <property type="match status" value="2"/>
</dbReference>
<feature type="transmembrane region" description="Helical" evidence="7">
    <location>
        <begin position="27"/>
        <end position="50"/>
    </location>
</feature>
<dbReference type="InterPro" id="IPR000326">
    <property type="entry name" value="PAP2/HPO"/>
</dbReference>
<keyword evidence="5 7" id="KW-1133">Transmembrane helix</keyword>
<dbReference type="EMBL" id="CP000246">
    <property type="protein sequence ID" value="ABG82708.1"/>
    <property type="molecule type" value="Genomic_DNA"/>
</dbReference>
<keyword evidence="3 7" id="KW-0812">Transmembrane</keyword>
<protein>
    <submittedName>
        <fullName evidence="9">PAP2 family protein</fullName>
    </submittedName>
</protein>
<dbReference type="GO" id="GO:0005886">
    <property type="term" value="C:plasma membrane"/>
    <property type="evidence" value="ECO:0007669"/>
    <property type="project" value="UniProtKB-SubCell"/>
</dbReference>
<dbReference type="STRING" id="195103.CPF_1280"/>
<dbReference type="AlphaFoldDB" id="A0A0H2YPI2"/>
<dbReference type="KEGG" id="cpf:CPF_1280"/>
<keyword evidence="6 7" id="KW-0472">Membrane</keyword>
<dbReference type="InterPro" id="IPR036938">
    <property type="entry name" value="PAP2/HPO_sf"/>
</dbReference>
<evidence type="ECO:0000256" key="7">
    <source>
        <dbReference type="SAM" id="Phobius"/>
    </source>
</evidence>
<dbReference type="GO" id="GO:0016787">
    <property type="term" value="F:hydrolase activity"/>
    <property type="evidence" value="ECO:0007669"/>
    <property type="project" value="UniProtKB-KW"/>
</dbReference>
<sequence length="185" mass="21175">MHFIQNIDINILYFIQNNIQNKFLNPIMIFLTSLGNLGFIWIAISILLIISKKYRKIGLLTLAVLIVNTLLGEGLLKHIIERSRPFATYESLHIMIPKPSSYSMPSGHTSASFAAAFMLAYYFKNIRVYIYSLASLIAFSRLYLLVHYPSDVLTGALLGYLSFLIVIKSYELIQKSKIKDQRKSF</sequence>
<gene>
    <name evidence="9" type="ordered locus">CPF_1280</name>
</gene>
<feature type="transmembrane region" description="Helical" evidence="7">
    <location>
        <begin position="152"/>
        <end position="173"/>
    </location>
</feature>
<dbReference type="PANTHER" id="PTHR14969">
    <property type="entry name" value="SPHINGOSINE-1-PHOSPHATE PHOSPHOHYDROLASE"/>
    <property type="match status" value="1"/>
</dbReference>